<keyword evidence="4 5" id="KW-0732">Signal</keyword>
<dbReference type="InterPro" id="IPR039424">
    <property type="entry name" value="SBP_5"/>
</dbReference>
<dbReference type="Proteomes" id="UP000032869">
    <property type="component" value="Unassembled WGS sequence"/>
</dbReference>
<dbReference type="AlphaFoldDB" id="A0A093RUB8"/>
<evidence type="ECO:0000256" key="1">
    <source>
        <dbReference type="ARBA" id="ARBA00004196"/>
    </source>
</evidence>
<evidence type="ECO:0000313" key="9">
    <source>
        <dbReference type="Proteomes" id="UP000032869"/>
    </source>
</evidence>
<evidence type="ECO:0000256" key="5">
    <source>
        <dbReference type="SAM" id="SignalP"/>
    </source>
</evidence>
<evidence type="ECO:0000313" key="8">
    <source>
        <dbReference type="EMBL" id="KFX20128.1"/>
    </source>
</evidence>
<dbReference type="EMBL" id="JQHL01000004">
    <property type="protein sequence ID" value="KFX20128.1"/>
    <property type="molecule type" value="Genomic_DNA"/>
</dbReference>
<dbReference type="EMBL" id="JQHM01000006">
    <property type="protein sequence ID" value="KFX04094.1"/>
    <property type="molecule type" value="Genomic_DNA"/>
</dbReference>
<reference evidence="9 10" key="1">
    <citation type="submission" date="2014-08" db="EMBL/GenBank/DDBJ databases">
        <title>Genome sequences of NCPPB Pectobacterium isolates.</title>
        <authorList>
            <person name="Glover R.H."/>
            <person name="Sapp M."/>
            <person name="Elphinstone J."/>
        </authorList>
    </citation>
    <scope>NUCLEOTIDE SEQUENCE [LARGE SCALE GENOMIC DNA]</scope>
    <source>
        <strain evidence="8 9">NCPPB 2793</strain>
        <strain evidence="7 10">NCPPB 2795</strain>
    </source>
</reference>
<dbReference type="SUPFAM" id="SSF53850">
    <property type="entry name" value="Periplasmic binding protein-like II"/>
    <property type="match status" value="1"/>
</dbReference>
<evidence type="ECO:0000259" key="6">
    <source>
        <dbReference type="Pfam" id="PF00496"/>
    </source>
</evidence>
<dbReference type="STRING" id="55207.KP22_14705"/>
<dbReference type="InterPro" id="IPR000914">
    <property type="entry name" value="SBP_5_dom"/>
</dbReference>
<dbReference type="OrthoDB" id="9801912at2"/>
<dbReference type="PANTHER" id="PTHR30290:SF10">
    <property type="entry name" value="PERIPLASMIC OLIGOPEPTIDE-BINDING PROTEIN-RELATED"/>
    <property type="match status" value="1"/>
</dbReference>
<dbReference type="Gene3D" id="3.40.190.10">
    <property type="entry name" value="Periplasmic binding protein-like II"/>
    <property type="match status" value="1"/>
</dbReference>
<organism evidence="7 10">
    <name type="scientific">Pectobacterium betavasculorum</name>
    <dbReference type="NCBI Taxonomy" id="55207"/>
    <lineage>
        <taxon>Bacteria</taxon>
        <taxon>Pseudomonadati</taxon>
        <taxon>Pseudomonadota</taxon>
        <taxon>Gammaproteobacteria</taxon>
        <taxon>Enterobacterales</taxon>
        <taxon>Pectobacteriaceae</taxon>
        <taxon>Pectobacterium</taxon>
    </lineage>
</organism>
<evidence type="ECO:0000313" key="7">
    <source>
        <dbReference type="EMBL" id="KFX04094.1"/>
    </source>
</evidence>
<feature type="chain" id="PRO_5001886873" evidence="5">
    <location>
        <begin position="29"/>
        <end position="537"/>
    </location>
</feature>
<dbReference type="Pfam" id="PF00496">
    <property type="entry name" value="SBP_bac_5"/>
    <property type="match status" value="1"/>
</dbReference>
<dbReference type="eggNOG" id="COG0747">
    <property type="taxonomic scope" value="Bacteria"/>
</dbReference>
<comment type="caution">
    <text evidence="7">The sequence shown here is derived from an EMBL/GenBank/DDBJ whole genome shotgun (WGS) entry which is preliminary data.</text>
</comment>
<dbReference type="GO" id="GO:0015833">
    <property type="term" value="P:peptide transport"/>
    <property type="evidence" value="ECO:0007669"/>
    <property type="project" value="TreeGrafter"/>
</dbReference>
<dbReference type="PIRSF" id="PIRSF002741">
    <property type="entry name" value="MppA"/>
    <property type="match status" value="1"/>
</dbReference>
<accession>A0A093RUB8</accession>
<evidence type="ECO:0000256" key="2">
    <source>
        <dbReference type="ARBA" id="ARBA00005695"/>
    </source>
</evidence>
<feature type="domain" description="Solute-binding protein family 5" evidence="6">
    <location>
        <begin position="82"/>
        <end position="436"/>
    </location>
</feature>
<sequence length="537" mass="58658">MEKNHQQVTTLAAGLLSLLFALNPGAYAAQSGEKPVSGGILNVGLGSDTPIIDPHITAYGVTALISRNVVDSLVGQAEDNRFTPWLAESWKINDDNTEYTFHLRKDVTFSDGTKLDAEAVKYNIERILDPKTTSSYAKSLLGPIDKISTPDAYTVVIHYSSAFAPLLQGLSLPYLGIQSPTYLKNTPNTSNTVVGSGPFILDSFVKGSGSKLTKRPDYNWGPGYAKHTGPAYLDGLVFKYLPEASVRLGALSSGQIQAIDAVPPANFPTVKRNPKLEVITYENPGVNRVLYLNTTKGPFQDVAVRKAFQSAVDTNAAVKVAFFGTLKAANNVLGPATLYYDPSVASRWGFDVKKANELLDNAGWKQKDSAGYRTKDGKRLSVSFVYATTNVEAADVALFQAVQFQVKQAGFDVQLTPVDAGEFTTRTNANEYDIASNFFVRAEPDILRTVFDSAYAPPNGNNFTRISVLNDKLRKAIGAGETERKQLYTEIQNEVIDQAYVVPLYVPAYQLGLSKQVQGISWATNAKPNFYDVWIKR</sequence>
<name>A0A093RUB8_9GAMM</name>
<keyword evidence="3" id="KW-0813">Transport</keyword>
<evidence type="ECO:0000256" key="4">
    <source>
        <dbReference type="ARBA" id="ARBA00022729"/>
    </source>
</evidence>
<dbReference type="CDD" id="cd08492">
    <property type="entry name" value="PBP2_NikA_DppA_OppA_like_15"/>
    <property type="match status" value="1"/>
</dbReference>
<proteinExistence type="inferred from homology"/>
<dbReference type="RefSeq" id="WP_039304464.1">
    <property type="nucleotide sequence ID" value="NZ_JQHL01000004.1"/>
</dbReference>
<dbReference type="PANTHER" id="PTHR30290">
    <property type="entry name" value="PERIPLASMIC BINDING COMPONENT OF ABC TRANSPORTER"/>
    <property type="match status" value="1"/>
</dbReference>
<evidence type="ECO:0000313" key="10">
    <source>
        <dbReference type="Proteomes" id="UP000032874"/>
    </source>
</evidence>
<dbReference type="InterPro" id="IPR030678">
    <property type="entry name" value="Peptide/Ni-bd"/>
</dbReference>
<gene>
    <name evidence="8" type="ORF">JV35_11750</name>
    <name evidence="7" type="ORF">KP22_14705</name>
</gene>
<keyword evidence="9" id="KW-1185">Reference proteome</keyword>
<dbReference type="GO" id="GO:0043190">
    <property type="term" value="C:ATP-binding cassette (ABC) transporter complex"/>
    <property type="evidence" value="ECO:0007669"/>
    <property type="project" value="InterPro"/>
</dbReference>
<dbReference type="GO" id="GO:0030288">
    <property type="term" value="C:outer membrane-bounded periplasmic space"/>
    <property type="evidence" value="ECO:0007669"/>
    <property type="project" value="UniProtKB-ARBA"/>
</dbReference>
<dbReference type="Gene3D" id="3.10.105.10">
    <property type="entry name" value="Dipeptide-binding Protein, Domain 3"/>
    <property type="match status" value="1"/>
</dbReference>
<dbReference type="Proteomes" id="UP000032874">
    <property type="component" value="Unassembled WGS sequence"/>
</dbReference>
<protein>
    <submittedName>
        <fullName evidence="7">ABC transporter substrate-binding protein</fullName>
    </submittedName>
</protein>
<evidence type="ECO:0000256" key="3">
    <source>
        <dbReference type="ARBA" id="ARBA00022448"/>
    </source>
</evidence>
<comment type="subcellular location">
    <subcellularLocation>
        <location evidence="1">Cell envelope</location>
    </subcellularLocation>
</comment>
<dbReference type="GO" id="GO:1904680">
    <property type="term" value="F:peptide transmembrane transporter activity"/>
    <property type="evidence" value="ECO:0007669"/>
    <property type="project" value="TreeGrafter"/>
</dbReference>
<comment type="similarity">
    <text evidence="2">Belongs to the bacterial solute-binding protein 5 family.</text>
</comment>
<feature type="signal peptide" evidence="5">
    <location>
        <begin position="1"/>
        <end position="28"/>
    </location>
</feature>